<gene>
    <name evidence="2" type="ORF">PFISCL1PPCAC_22281</name>
</gene>
<comment type="caution">
    <text evidence="2">The sequence shown here is derived from an EMBL/GenBank/DDBJ whole genome shotgun (WGS) entry which is preliminary data.</text>
</comment>
<feature type="non-terminal residue" evidence="2">
    <location>
        <position position="1"/>
    </location>
</feature>
<protein>
    <submittedName>
        <fullName evidence="2">Uncharacterized protein</fullName>
    </submittedName>
</protein>
<proteinExistence type="predicted"/>
<dbReference type="EMBL" id="BTSY01000005">
    <property type="protein sequence ID" value="GMT30984.1"/>
    <property type="molecule type" value="Genomic_DNA"/>
</dbReference>
<accession>A0AAV5WMJ6</accession>
<feature type="compositionally biased region" description="Low complexity" evidence="1">
    <location>
        <begin position="9"/>
        <end position="21"/>
    </location>
</feature>
<feature type="non-terminal residue" evidence="2">
    <location>
        <position position="135"/>
    </location>
</feature>
<feature type="region of interest" description="Disordered" evidence="1">
    <location>
        <begin position="1"/>
        <end position="26"/>
    </location>
</feature>
<sequence>VASPRFLPSIHHSSSSIGASIGRRRETTVPLSRTPSVHSLHGHRHSSSAISHCRRPLLALPRITRTISSLCHHHSSSSSSRRRRCSLIAAHRSSSLWGRRTLALRGPSQPVSVPLSASPPLHLHPIVLSLVQRSA</sequence>
<evidence type="ECO:0000313" key="2">
    <source>
        <dbReference type="EMBL" id="GMT30984.1"/>
    </source>
</evidence>
<evidence type="ECO:0000313" key="3">
    <source>
        <dbReference type="Proteomes" id="UP001432322"/>
    </source>
</evidence>
<reference evidence="2" key="1">
    <citation type="submission" date="2023-10" db="EMBL/GenBank/DDBJ databases">
        <title>Genome assembly of Pristionchus species.</title>
        <authorList>
            <person name="Yoshida K."/>
            <person name="Sommer R.J."/>
        </authorList>
    </citation>
    <scope>NUCLEOTIDE SEQUENCE</scope>
    <source>
        <strain evidence="2">RS5133</strain>
    </source>
</reference>
<keyword evidence="3" id="KW-1185">Reference proteome</keyword>
<dbReference type="Proteomes" id="UP001432322">
    <property type="component" value="Unassembled WGS sequence"/>
</dbReference>
<name>A0AAV5WMJ6_9BILA</name>
<organism evidence="2 3">
    <name type="scientific">Pristionchus fissidentatus</name>
    <dbReference type="NCBI Taxonomy" id="1538716"/>
    <lineage>
        <taxon>Eukaryota</taxon>
        <taxon>Metazoa</taxon>
        <taxon>Ecdysozoa</taxon>
        <taxon>Nematoda</taxon>
        <taxon>Chromadorea</taxon>
        <taxon>Rhabditida</taxon>
        <taxon>Rhabditina</taxon>
        <taxon>Diplogasteromorpha</taxon>
        <taxon>Diplogasteroidea</taxon>
        <taxon>Neodiplogasteridae</taxon>
        <taxon>Pristionchus</taxon>
    </lineage>
</organism>
<evidence type="ECO:0000256" key="1">
    <source>
        <dbReference type="SAM" id="MobiDB-lite"/>
    </source>
</evidence>
<dbReference type="AlphaFoldDB" id="A0AAV5WMJ6"/>